<evidence type="ECO:0000313" key="1">
    <source>
        <dbReference type="EMBL" id="GLJ63084.1"/>
    </source>
</evidence>
<dbReference type="AlphaFoldDB" id="A0A9W6LXP1"/>
<proteinExistence type="predicted"/>
<dbReference type="EMBL" id="BSEJ01000024">
    <property type="protein sequence ID" value="GLJ63084.1"/>
    <property type="molecule type" value="Genomic_DNA"/>
</dbReference>
<organism evidence="1 2">
    <name type="scientific">Microbacterium barkeri</name>
    <dbReference type="NCBI Taxonomy" id="33917"/>
    <lineage>
        <taxon>Bacteria</taxon>
        <taxon>Bacillati</taxon>
        <taxon>Actinomycetota</taxon>
        <taxon>Actinomycetes</taxon>
        <taxon>Micrococcales</taxon>
        <taxon>Microbacteriaceae</taxon>
        <taxon>Microbacterium</taxon>
    </lineage>
</organism>
<evidence type="ECO:0000313" key="2">
    <source>
        <dbReference type="Proteomes" id="UP001142462"/>
    </source>
</evidence>
<dbReference type="Proteomes" id="UP001142462">
    <property type="component" value="Unassembled WGS sequence"/>
</dbReference>
<protein>
    <submittedName>
        <fullName evidence="1">Uncharacterized protein</fullName>
    </submittedName>
</protein>
<keyword evidence="2" id="KW-1185">Reference proteome</keyword>
<reference evidence="1" key="1">
    <citation type="journal article" date="2014" name="Int. J. Syst. Evol. Microbiol.">
        <title>Complete genome sequence of Corynebacterium casei LMG S-19264T (=DSM 44701T), isolated from a smear-ripened cheese.</title>
        <authorList>
            <consortium name="US DOE Joint Genome Institute (JGI-PGF)"/>
            <person name="Walter F."/>
            <person name="Albersmeier A."/>
            <person name="Kalinowski J."/>
            <person name="Ruckert C."/>
        </authorList>
    </citation>
    <scope>NUCLEOTIDE SEQUENCE</scope>
    <source>
        <strain evidence="1">VKM Ac-1020</strain>
    </source>
</reference>
<reference evidence="1" key="2">
    <citation type="submission" date="2023-01" db="EMBL/GenBank/DDBJ databases">
        <authorList>
            <person name="Sun Q."/>
            <person name="Evtushenko L."/>
        </authorList>
    </citation>
    <scope>NUCLEOTIDE SEQUENCE</scope>
    <source>
        <strain evidence="1">VKM Ac-1020</strain>
    </source>
</reference>
<gene>
    <name evidence="1" type="ORF">GCM10017576_32150</name>
</gene>
<comment type="caution">
    <text evidence="1">The sequence shown here is derived from an EMBL/GenBank/DDBJ whole genome shotgun (WGS) entry which is preliminary data.</text>
</comment>
<name>A0A9W6LXP1_9MICO</name>
<sequence>MAEPDTIMDDRQRRILAALQDKRAELANFYRTALRLLSGELEVFDPRTRVAFIGHCMREVMNRVLGALGRPTAPRFKPSSGDQVKALPDLLARFPELELDRDGDSVPVPQEVAAAMDMLFKAAIHEKRRIRDDVAALITDDDNASHVAVTQWIQSRDYFVKWAHLHERDVAESDLPSDDEMWGHVGVFEELLDGVITAFFASLHAIEDLISEINATEEGIDA</sequence>
<dbReference type="RefSeq" id="WP_271174760.1">
    <property type="nucleotide sequence ID" value="NZ_BSEJ01000024.1"/>
</dbReference>
<accession>A0A9W6LXP1</accession>